<proteinExistence type="predicted"/>
<organism evidence="1 2">
    <name type="scientific">Vibrio owensii</name>
    <dbReference type="NCBI Taxonomy" id="696485"/>
    <lineage>
        <taxon>Bacteria</taxon>
        <taxon>Pseudomonadati</taxon>
        <taxon>Pseudomonadota</taxon>
        <taxon>Gammaproteobacteria</taxon>
        <taxon>Vibrionales</taxon>
        <taxon>Vibrionaceae</taxon>
        <taxon>Vibrio</taxon>
    </lineage>
</organism>
<name>A0AAU9QAI9_9VIBR</name>
<dbReference type="Proteomes" id="UP001295420">
    <property type="component" value="Unassembled WGS sequence"/>
</dbReference>
<gene>
    <name evidence="1" type="ORF">THF1D04_580001</name>
</gene>
<evidence type="ECO:0000313" key="1">
    <source>
        <dbReference type="EMBL" id="CAH1539388.1"/>
    </source>
</evidence>
<dbReference type="EMBL" id="CAKMTQ010000054">
    <property type="protein sequence ID" value="CAH1539388.1"/>
    <property type="molecule type" value="Genomic_DNA"/>
</dbReference>
<accession>A0AAU9QAI9</accession>
<sequence length="66" mass="7747">MRQNALLFLKQRLKHGALLLKMHKNSPLRAQIHQTIFYFNFIVDLKAEKPFNTPRRPDSSVGRAED</sequence>
<protein>
    <submittedName>
        <fullName evidence="1">Uncharacterized protein</fullName>
    </submittedName>
</protein>
<evidence type="ECO:0000313" key="2">
    <source>
        <dbReference type="Proteomes" id="UP001295420"/>
    </source>
</evidence>
<dbReference type="AlphaFoldDB" id="A0AAU9QAI9"/>
<reference evidence="1" key="1">
    <citation type="submission" date="2022-01" db="EMBL/GenBank/DDBJ databases">
        <authorList>
            <person name="Lagorce A."/>
        </authorList>
    </citation>
    <scope>NUCLEOTIDE SEQUENCE</scope>
    <source>
        <strain evidence="1">Th15_F1_D04</strain>
    </source>
</reference>
<comment type="caution">
    <text evidence="1">The sequence shown here is derived from an EMBL/GenBank/DDBJ whole genome shotgun (WGS) entry which is preliminary data.</text>
</comment>